<keyword evidence="5 10" id="KW-0964">Secreted</keyword>
<dbReference type="HAMAP" id="MF_00318">
    <property type="entry name" value="Enolase"/>
    <property type="match status" value="1"/>
</dbReference>
<dbReference type="EMBL" id="JAUSVX010000012">
    <property type="protein sequence ID" value="MDQ0472392.1"/>
    <property type="molecule type" value="Genomic_DNA"/>
</dbReference>
<dbReference type="NCBIfam" id="TIGR01060">
    <property type="entry name" value="eno"/>
    <property type="match status" value="1"/>
</dbReference>
<dbReference type="PANTHER" id="PTHR11902">
    <property type="entry name" value="ENOLASE"/>
    <property type="match status" value="1"/>
</dbReference>
<accession>A0ABU0JDN4</accession>
<feature type="domain" description="Enolase N-terminal" evidence="13">
    <location>
        <begin position="6"/>
        <end position="135"/>
    </location>
</feature>
<feature type="binding site" evidence="10">
    <location>
        <position position="389"/>
    </location>
    <ligand>
        <name>(2R)-2-phosphoglycerate</name>
        <dbReference type="ChEBI" id="CHEBI:58289"/>
    </ligand>
</feature>
<evidence type="ECO:0000259" key="12">
    <source>
        <dbReference type="SMART" id="SM01192"/>
    </source>
</evidence>
<dbReference type="GO" id="GO:0004634">
    <property type="term" value="F:phosphopyruvate hydratase activity"/>
    <property type="evidence" value="ECO:0007669"/>
    <property type="project" value="UniProtKB-EC"/>
</dbReference>
<evidence type="ECO:0000256" key="6">
    <source>
        <dbReference type="ARBA" id="ARBA00022842"/>
    </source>
</evidence>
<evidence type="ECO:0000256" key="1">
    <source>
        <dbReference type="ARBA" id="ARBA00005031"/>
    </source>
</evidence>
<evidence type="ECO:0000256" key="11">
    <source>
        <dbReference type="SAM" id="MobiDB-lite"/>
    </source>
</evidence>
<feature type="active site" description="Proton acceptor" evidence="10">
    <location>
        <position position="338"/>
    </location>
</feature>
<keyword evidence="10" id="KW-0963">Cytoplasm</keyword>
<keyword evidence="7 10" id="KW-0324">Glycolysis</keyword>
<dbReference type="SFLD" id="SFLDS00001">
    <property type="entry name" value="Enolase"/>
    <property type="match status" value="1"/>
</dbReference>
<keyword evidence="6 10" id="KW-0460">Magnesium</keyword>
<evidence type="ECO:0000256" key="5">
    <source>
        <dbReference type="ARBA" id="ARBA00022525"/>
    </source>
</evidence>
<dbReference type="RefSeq" id="WP_307279168.1">
    <property type="nucleotide sequence ID" value="NZ_JAUSVX010000012.1"/>
</dbReference>
<feature type="binding site" evidence="10">
    <location>
        <position position="164"/>
    </location>
    <ligand>
        <name>(2R)-2-phosphoglycerate</name>
        <dbReference type="ChEBI" id="CHEBI:58289"/>
    </ligand>
</feature>
<proteinExistence type="inferred from homology"/>
<evidence type="ECO:0000259" key="13">
    <source>
        <dbReference type="SMART" id="SM01193"/>
    </source>
</evidence>
<comment type="subcellular location">
    <subcellularLocation>
        <location evidence="10">Cytoplasm</location>
    </subcellularLocation>
    <subcellularLocation>
        <location evidence="10">Secreted</location>
    </subcellularLocation>
    <subcellularLocation>
        <location evidence="10">Cell surface</location>
    </subcellularLocation>
    <text evidence="10">Fractions of enolase are present in both the cytoplasm and on the cell surface.</text>
</comment>
<evidence type="ECO:0000256" key="2">
    <source>
        <dbReference type="ARBA" id="ARBA00009604"/>
    </source>
</evidence>
<keyword evidence="10" id="KW-0479">Metal-binding</keyword>
<evidence type="ECO:0000256" key="7">
    <source>
        <dbReference type="ARBA" id="ARBA00023152"/>
    </source>
</evidence>
<feature type="binding site" evidence="10">
    <location>
        <position position="367"/>
    </location>
    <ligand>
        <name>(2R)-2-phosphoglycerate</name>
        <dbReference type="ChEBI" id="CHEBI:58289"/>
    </ligand>
</feature>
<dbReference type="SFLD" id="SFLDG00178">
    <property type="entry name" value="enolase"/>
    <property type="match status" value="1"/>
</dbReference>
<feature type="binding site" evidence="10">
    <location>
        <position position="338"/>
    </location>
    <ligand>
        <name>(2R)-2-phosphoglycerate</name>
        <dbReference type="ChEBI" id="CHEBI:58289"/>
    </ligand>
</feature>
<feature type="compositionally biased region" description="Basic and acidic residues" evidence="11">
    <location>
        <begin position="46"/>
        <end position="57"/>
    </location>
</feature>
<feature type="active site" description="Proton donor" evidence="10">
    <location>
        <position position="206"/>
    </location>
</feature>
<dbReference type="PIRSF" id="PIRSF001400">
    <property type="entry name" value="Enolase"/>
    <property type="match status" value="1"/>
</dbReference>
<dbReference type="SUPFAM" id="SSF51604">
    <property type="entry name" value="Enolase C-terminal domain-like"/>
    <property type="match status" value="1"/>
</dbReference>
<comment type="function">
    <text evidence="9 10">Catalyzes the reversible conversion of 2-phosphoglycerate (2-PG) into phosphoenolpyruvate (PEP). It is essential for the degradation of carbohydrates via glycolysis.</text>
</comment>
<dbReference type="Pfam" id="PF00113">
    <property type="entry name" value="Enolase_C"/>
    <property type="match status" value="1"/>
</dbReference>
<name>A0ABU0JDN4_9HYPH</name>
<comment type="similarity">
    <text evidence="2 10">Belongs to the enolase family.</text>
</comment>
<dbReference type="InterPro" id="IPR000941">
    <property type="entry name" value="Enolase"/>
</dbReference>
<evidence type="ECO:0000256" key="10">
    <source>
        <dbReference type="HAMAP-Rule" id="MF_00318"/>
    </source>
</evidence>
<dbReference type="SMART" id="SM01192">
    <property type="entry name" value="Enolase_C"/>
    <property type="match status" value="1"/>
</dbReference>
<dbReference type="CDD" id="cd03313">
    <property type="entry name" value="enolase"/>
    <property type="match status" value="1"/>
</dbReference>
<dbReference type="SUPFAM" id="SSF54826">
    <property type="entry name" value="Enolase N-terminal domain-like"/>
    <property type="match status" value="1"/>
</dbReference>
<feature type="domain" description="Enolase C-terminal TIM barrel" evidence="12">
    <location>
        <begin position="140"/>
        <end position="426"/>
    </location>
</feature>
<dbReference type="InterPro" id="IPR036849">
    <property type="entry name" value="Enolase-like_C_sf"/>
</dbReference>
<dbReference type="Gene3D" id="3.20.20.120">
    <property type="entry name" value="Enolase-like C-terminal domain"/>
    <property type="match status" value="1"/>
</dbReference>
<organism evidence="14 15">
    <name type="scientific">Labrys wisconsinensis</name>
    <dbReference type="NCBI Taxonomy" id="425677"/>
    <lineage>
        <taxon>Bacteria</taxon>
        <taxon>Pseudomonadati</taxon>
        <taxon>Pseudomonadota</taxon>
        <taxon>Alphaproteobacteria</taxon>
        <taxon>Hyphomicrobiales</taxon>
        <taxon>Xanthobacteraceae</taxon>
        <taxon>Labrys</taxon>
    </lineage>
</organism>
<gene>
    <name evidence="10" type="primary">eno</name>
    <name evidence="14" type="ORF">QO011_005421</name>
</gene>
<dbReference type="PANTHER" id="PTHR11902:SF1">
    <property type="entry name" value="ENOLASE"/>
    <property type="match status" value="1"/>
</dbReference>
<evidence type="ECO:0000313" key="14">
    <source>
        <dbReference type="EMBL" id="MDQ0472392.1"/>
    </source>
</evidence>
<dbReference type="SFLD" id="SFLDF00002">
    <property type="entry name" value="enolase"/>
    <property type="match status" value="1"/>
</dbReference>
<dbReference type="InterPro" id="IPR029017">
    <property type="entry name" value="Enolase-like_N"/>
</dbReference>
<feature type="binding site" evidence="10">
    <location>
        <position position="243"/>
    </location>
    <ligand>
        <name>Mg(2+)</name>
        <dbReference type="ChEBI" id="CHEBI:18420"/>
    </ligand>
</feature>
<dbReference type="Gene3D" id="3.30.390.10">
    <property type="entry name" value="Enolase-like, N-terminal domain"/>
    <property type="match status" value="1"/>
</dbReference>
<dbReference type="EC" id="4.2.1.11" evidence="3 10"/>
<dbReference type="PRINTS" id="PR00148">
    <property type="entry name" value="ENOLASE"/>
</dbReference>
<sequence length="430" mass="44968">MTEPAIRSVHARRIWDSRGRPTVEAEVTLSDGTVGRGLAPAGASRGSREAVDRRDGGTRFGGLDVQGAIASVRDEIGPALAGRDPFDQAGIDAALIALDGTPTKARLGGNATVAVSLAVLQAAAASRGLPLWRHLAGEDAVTIPLPEIQIFGGGAHAGRRTDIQDFMVMAPRARSFAEALEVTAEVYRAAGAVMAGRGLLQGVADEGGWWPAFTSNEEALDALVAAIERAGFTPGEEAAISLDIAASEFGRGGRYRLGLEGRELDRDGMAEYLMGWCARYPILSIEDPFAEDDAEGLARFTAAVGDHIQVIGDDFLVTNAALVAAAAQAGTVNAVLVKVNQAGTVSEARAACEAGRRAGFGTIVSARSGETEDVAIAHLAVGWSAGQLKVGSFARSERMAKWNEVLRIEEALGARARFAGLTALPFRRSR</sequence>
<comment type="cofactor">
    <cofactor evidence="10">
        <name>Mg(2+)</name>
        <dbReference type="ChEBI" id="CHEBI:18420"/>
    </cofactor>
    <text evidence="10">Binds a second Mg(2+) ion via substrate during catalysis.</text>
</comment>
<feature type="binding site" evidence="10">
    <location>
        <position position="368"/>
    </location>
    <ligand>
        <name>(2R)-2-phosphoglycerate</name>
        <dbReference type="ChEBI" id="CHEBI:58289"/>
    </ligand>
</feature>
<dbReference type="Pfam" id="PF03952">
    <property type="entry name" value="Enolase_N"/>
    <property type="match status" value="1"/>
</dbReference>
<reference evidence="14 15" key="1">
    <citation type="submission" date="2023-07" db="EMBL/GenBank/DDBJ databases">
        <title>Genomic Encyclopedia of Type Strains, Phase IV (KMG-IV): sequencing the most valuable type-strain genomes for metagenomic binning, comparative biology and taxonomic classification.</title>
        <authorList>
            <person name="Goeker M."/>
        </authorList>
    </citation>
    <scope>NUCLEOTIDE SEQUENCE [LARGE SCALE GENOMIC DNA]</scope>
    <source>
        <strain evidence="14 15">DSM 19619</strain>
    </source>
</reference>
<feature type="binding site" evidence="10">
    <location>
        <position position="313"/>
    </location>
    <ligand>
        <name>Mg(2+)</name>
        <dbReference type="ChEBI" id="CHEBI:18420"/>
    </ligand>
</feature>
<protein>
    <recommendedName>
        <fullName evidence="4 10">Enolase</fullName>
        <ecNumber evidence="3 10">4.2.1.11</ecNumber>
    </recommendedName>
    <alternativeName>
        <fullName evidence="10">2-phospho-D-glycerate hydro-lyase</fullName>
    </alternativeName>
    <alternativeName>
        <fullName evidence="10">2-phosphoglycerate dehydratase</fullName>
    </alternativeName>
</protein>
<feature type="region of interest" description="Disordered" evidence="11">
    <location>
        <begin position="29"/>
        <end position="59"/>
    </location>
</feature>
<comment type="caution">
    <text evidence="14">The sequence shown here is derived from an EMBL/GenBank/DDBJ whole genome shotgun (WGS) entry which is preliminary data.</text>
</comment>
<evidence type="ECO:0000256" key="4">
    <source>
        <dbReference type="ARBA" id="ARBA00017068"/>
    </source>
</evidence>
<dbReference type="SMART" id="SM01193">
    <property type="entry name" value="Enolase_N"/>
    <property type="match status" value="1"/>
</dbReference>
<keyword evidence="15" id="KW-1185">Reference proteome</keyword>
<evidence type="ECO:0000256" key="3">
    <source>
        <dbReference type="ARBA" id="ARBA00012058"/>
    </source>
</evidence>
<dbReference type="InterPro" id="IPR020810">
    <property type="entry name" value="Enolase_C"/>
</dbReference>
<evidence type="ECO:0000256" key="9">
    <source>
        <dbReference type="ARBA" id="ARBA00045763"/>
    </source>
</evidence>
<dbReference type="InterPro" id="IPR020811">
    <property type="entry name" value="Enolase_N"/>
</dbReference>
<keyword evidence="8 10" id="KW-0456">Lyase</keyword>
<evidence type="ECO:0000313" key="15">
    <source>
        <dbReference type="Proteomes" id="UP001242480"/>
    </source>
</evidence>
<feature type="binding site" evidence="10">
    <location>
        <position position="286"/>
    </location>
    <ligand>
        <name>Mg(2+)</name>
        <dbReference type="ChEBI" id="CHEBI:18420"/>
    </ligand>
</feature>
<comment type="catalytic activity">
    <reaction evidence="10">
        <text>(2R)-2-phosphoglycerate = phosphoenolpyruvate + H2O</text>
        <dbReference type="Rhea" id="RHEA:10164"/>
        <dbReference type="ChEBI" id="CHEBI:15377"/>
        <dbReference type="ChEBI" id="CHEBI:58289"/>
        <dbReference type="ChEBI" id="CHEBI:58702"/>
        <dbReference type="EC" id="4.2.1.11"/>
    </reaction>
</comment>
<dbReference type="Proteomes" id="UP001242480">
    <property type="component" value="Unassembled WGS sequence"/>
</dbReference>
<evidence type="ECO:0000256" key="8">
    <source>
        <dbReference type="ARBA" id="ARBA00023239"/>
    </source>
</evidence>
<comment type="pathway">
    <text evidence="1 10">Carbohydrate degradation; glycolysis; pyruvate from D-glyceraldehyde 3-phosphate: step 4/5.</text>
</comment>